<comment type="caution">
    <text evidence="2">The sequence shown here is derived from an EMBL/GenBank/DDBJ whole genome shotgun (WGS) entry which is preliminary data.</text>
</comment>
<dbReference type="Proteomes" id="UP000613740">
    <property type="component" value="Unassembled WGS sequence"/>
</dbReference>
<evidence type="ECO:0000313" key="2">
    <source>
        <dbReference type="EMBL" id="KAG2449509.1"/>
    </source>
</evidence>
<sequence>MAHKPLDYSKWDNIDTDSDSDDGGAPAPRRAAPAPAAGTTSVPAPPEEERVFERIPAGAAVSILGPAFREGRPANVTQPGIYRQEAVRPLPSSARPASLPDAPVPGQVVCTYAPCAGDTSCRFFRNTSLPREHPAFTQGVASPVAALVGLPLLVFRLDARPSLSIPRSATYDNQGVTYMMIEPRTGFAAPVWQQGVGSAVVVRADKKPLPRQHVEAFWEFCTHLLDRFGDGDTPDPAEDMTPAAWQMFFDMYQADNAERRKEWREVWRPWEAPPPPDVD</sequence>
<dbReference type="AlphaFoldDB" id="A0A835WLN4"/>
<evidence type="ECO:0000313" key="3">
    <source>
        <dbReference type="Proteomes" id="UP000613740"/>
    </source>
</evidence>
<dbReference type="EMBL" id="JAEHOD010000014">
    <property type="protein sequence ID" value="KAG2449509.1"/>
    <property type="molecule type" value="Genomic_DNA"/>
</dbReference>
<feature type="compositionally biased region" description="Basic and acidic residues" evidence="1">
    <location>
        <begin position="1"/>
        <end position="13"/>
    </location>
</feature>
<name>A0A835WLN4_9CHLO</name>
<feature type="compositionally biased region" description="Low complexity" evidence="1">
    <location>
        <begin position="23"/>
        <end position="42"/>
    </location>
</feature>
<gene>
    <name evidence="2" type="ORF">HYH02_005653</name>
</gene>
<evidence type="ECO:0000256" key="1">
    <source>
        <dbReference type="SAM" id="MobiDB-lite"/>
    </source>
</evidence>
<protein>
    <submittedName>
        <fullName evidence="2">Uncharacterized protein</fullName>
    </submittedName>
</protein>
<accession>A0A835WLN4</accession>
<proteinExistence type="predicted"/>
<feature type="region of interest" description="Disordered" evidence="1">
    <location>
        <begin position="1"/>
        <end position="50"/>
    </location>
</feature>
<dbReference type="OrthoDB" id="535320at2759"/>
<keyword evidence="3" id="KW-1185">Reference proteome</keyword>
<reference evidence="2" key="1">
    <citation type="journal article" date="2020" name="bioRxiv">
        <title>Comparative genomics of Chlamydomonas.</title>
        <authorList>
            <person name="Craig R.J."/>
            <person name="Hasan A.R."/>
            <person name="Ness R.W."/>
            <person name="Keightley P.D."/>
        </authorList>
    </citation>
    <scope>NUCLEOTIDE SEQUENCE</scope>
    <source>
        <strain evidence="2">CCAP 11/173</strain>
    </source>
</reference>
<organism evidence="2 3">
    <name type="scientific">Chlamydomonas schloesseri</name>
    <dbReference type="NCBI Taxonomy" id="2026947"/>
    <lineage>
        <taxon>Eukaryota</taxon>
        <taxon>Viridiplantae</taxon>
        <taxon>Chlorophyta</taxon>
        <taxon>core chlorophytes</taxon>
        <taxon>Chlorophyceae</taxon>
        <taxon>CS clade</taxon>
        <taxon>Chlamydomonadales</taxon>
        <taxon>Chlamydomonadaceae</taxon>
        <taxon>Chlamydomonas</taxon>
    </lineage>
</organism>